<dbReference type="Gene3D" id="3.30.450.40">
    <property type="match status" value="2"/>
</dbReference>
<protein>
    <recommendedName>
        <fullName evidence="2">diguanylate cyclase</fullName>
        <ecNumber evidence="2">2.7.7.65</ecNumber>
    </recommendedName>
</protein>
<evidence type="ECO:0000313" key="7">
    <source>
        <dbReference type="Proteomes" id="UP000016895"/>
    </source>
</evidence>
<proteinExistence type="predicted"/>
<dbReference type="PANTHER" id="PTHR45138">
    <property type="entry name" value="REGULATORY COMPONENTS OF SENSORY TRANSDUCTION SYSTEM"/>
    <property type="match status" value="1"/>
</dbReference>
<dbReference type="NCBIfam" id="TIGR00254">
    <property type="entry name" value="GGDEF"/>
    <property type="match status" value="1"/>
</dbReference>
<dbReference type="CDD" id="cd01949">
    <property type="entry name" value="GGDEF"/>
    <property type="match status" value="1"/>
</dbReference>
<dbReference type="SMART" id="SM00267">
    <property type="entry name" value="GGDEF"/>
    <property type="match status" value="1"/>
</dbReference>
<dbReference type="Gene3D" id="3.30.70.270">
    <property type="match status" value="1"/>
</dbReference>
<dbReference type="InterPro" id="IPR000160">
    <property type="entry name" value="GGDEF_dom"/>
</dbReference>
<dbReference type="OrthoDB" id="9803824at2"/>
<dbReference type="EMBL" id="FO203527">
    <property type="protein sequence ID" value="CCO61733.1"/>
    <property type="molecule type" value="Genomic_DNA"/>
</dbReference>
<keyword evidence="4" id="KW-0175">Coiled coil</keyword>
<evidence type="ECO:0000256" key="2">
    <source>
        <dbReference type="ARBA" id="ARBA00012528"/>
    </source>
</evidence>
<dbReference type="GO" id="GO:1902201">
    <property type="term" value="P:negative regulation of bacterial-type flagellum-dependent cell motility"/>
    <property type="evidence" value="ECO:0007669"/>
    <property type="project" value="TreeGrafter"/>
</dbReference>
<dbReference type="PROSITE" id="PS50887">
    <property type="entry name" value="GGDEF"/>
    <property type="match status" value="1"/>
</dbReference>
<comment type="catalytic activity">
    <reaction evidence="3">
        <text>2 GTP = 3',3'-c-di-GMP + 2 diphosphate</text>
        <dbReference type="Rhea" id="RHEA:24898"/>
        <dbReference type="ChEBI" id="CHEBI:33019"/>
        <dbReference type="ChEBI" id="CHEBI:37565"/>
        <dbReference type="ChEBI" id="CHEBI:58805"/>
        <dbReference type="EC" id="2.7.7.65"/>
    </reaction>
</comment>
<dbReference type="KEGG" id="vni:VIBNI_B2024"/>
<reference evidence="6 7" key="1">
    <citation type="journal article" date="2013" name="ISME J.">
        <title>Comparative genomics of pathogenic lineages of Vibrio nigripulchritudo identifies virulence-associated traits.</title>
        <authorList>
            <person name="Goudenege D."/>
            <person name="Labreuche Y."/>
            <person name="Krin E."/>
            <person name="Ansquer D."/>
            <person name="Mangenot S."/>
            <person name="Calteau A."/>
            <person name="Medigue C."/>
            <person name="Mazel D."/>
            <person name="Polz M.F."/>
            <person name="Le Roux F."/>
        </authorList>
    </citation>
    <scope>NUCLEOTIDE SEQUENCE [LARGE SCALE GENOMIC DNA]</scope>
    <source>
        <strain evidence="7">SnF1</strain>
    </source>
</reference>
<accession>U4KF14</accession>
<feature type="coiled-coil region" evidence="4">
    <location>
        <begin position="498"/>
        <end position="531"/>
    </location>
</feature>
<dbReference type="PANTHER" id="PTHR45138:SF9">
    <property type="entry name" value="DIGUANYLATE CYCLASE DGCM-RELATED"/>
    <property type="match status" value="1"/>
</dbReference>
<organism evidence="6 7">
    <name type="scientific">Vibrio nigripulchritudo</name>
    <dbReference type="NCBI Taxonomy" id="28173"/>
    <lineage>
        <taxon>Bacteria</taxon>
        <taxon>Pseudomonadati</taxon>
        <taxon>Pseudomonadota</taxon>
        <taxon>Gammaproteobacteria</taxon>
        <taxon>Vibrionales</taxon>
        <taxon>Vibrionaceae</taxon>
        <taxon>Vibrio</taxon>
    </lineage>
</organism>
<evidence type="ECO:0000256" key="4">
    <source>
        <dbReference type="SAM" id="Coils"/>
    </source>
</evidence>
<dbReference type="InterPro" id="IPR029787">
    <property type="entry name" value="Nucleotide_cyclase"/>
</dbReference>
<dbReference type="EC" id="2.7.7.65" evidence="2"/>
<dbReference type="GO" id="GO:0043709">
    <property type="term" value="P:cell adhesion involved in single-species biofilm formation"/>
    <property type="evidence" value="ECO:0007669"/>
    <property type="project" value="TreeGrafter"/>
</dbReference>
<evidence type="ECO:0000259" key="5">
    <source>
        <dbReference type="PROSITE" id="PS50887"/>
    </source>
</evidence>
<dbReference type="SUPFAM" id="SSF55073">
    <property type="entry name" value="Nucleotide cyclase"/>
    <property type="match status" value="1"/>
</dbReference>
<dbReference type="RefSeq" id="WP_022562108.1">
    <property type="nucleotide sequence ID" value="NC_022543.1"/>
</dbReference>
<dbReference type="InterPro" id="IPR050469">
    <property type="entry name" value="Diguanylate_Cyclase"/>
</dbReference>
<dbReference type="PATRIC" id="fig|1260221.3.peg.5580"/>
<evidence type="ECO:0000313" key="6">
    <source>
        <dbReference type="EMBL" id="CCO61733.1"/>
    </source>
</evidence>
<dbReference type="GO" id="GO:0052621">
    <property type="term" value="F:diguanylate cyclase activity"/>
    <property type="evidence" value="ECO:0007669"/>
    <property type="project" value="UniProtKB-EC"/>
</dbReference>
<dbReference type="Pfam" id="PF00990">
    <property type="entry name" value="GGDEF"/>
    <property type="match status" value="1"/>
</dbReference>
<evidence type="ECO:0000256" key="3">
    <source>
        <dbReference type="ARBA" id="ARBA00034247"/>
    </source>
</evidence>
<dbReference type="InterPro" id="IPR029016">
    <property type="entry name" value="GAF-like_dom_sf"/>
</dbReference>
<comment type="cofactor">
    <cofactor evidence="1">
        <name>Mg(2+)</name>
        <dbReference type="ChEBI" id="CHEBI:18420"/>
    </cofactor>
</comment>
<dbReference type="InterPro" id="IPR043128">
    <property type="entry name" value="Rev_trsase/Diguanyl_cyclase"/>
</dbReference>
<dbReference type="Proteomes" id="UP000016895">
    <property type="component" value="Chromosome 2"/>
</dbReference>
<dbReference type="AlphaFoldDB" id="U4KF14"/>
<feature type="domain" description="GGDEF" evidence="5">
    <location>
        <begin position="564"/>
        <end position="702"/>
    </location>
</feature>
<dbReference type="SUPFAM" id="SSF55781">
    <property type="entry name" value="GAF domain-like"/>
    <property type="match status" value="2"/>
</dbReference>
<dbReference type="STRING" id="28173.VIBNI_B2024"/>
<keyword evidence="7" id="KW-1185">Reference proteome</keyword>
<evidence type="ECO:0000256" key="1">
    <source>
        <dbReference type="ARBA" id="ARBA00001946"/>
    </source>
</evidence>
<dbReference type="GO" id="GO:0005886">
    <property type="term" value="C:plasma membrane"/>
    <property type="evidence" value="ECO:0007669"/>
    <property type="project" value="TreeGrafter"/>
</dbReference>
<dbReference type="FunFam" id="3.30.70.270:FF:000001">
    <property type="entry name" value="Diguanylate cyclase domain protein"/>
    <property type="match status" value="1"/>
</dbReference>
<sequence length="707" mass="80554">MDRHALLRVVSSARDHKVIADGMFQFLSESFSPKAMYFVRDPSLGKQLSPSYSKGSFTSPHCFPGSFWTWAAQFDTSDGLIPLEINTCSWNYLDALGGECLIMMIDNHPEWRTYLFIEKVELEKYQVNSAESFIDILNIASARWQCLRAERNASLEFKNRDIREAKYLDEIRQRETFIDKMKLVQQVALELSNPATLDDLYKGAVEAVRDRLGFDRSVFMLLDMKKRCFTGTYGTDEYGKTVAEHHTIYDLHQLEEEYIEALHTNDESLVIIENAPLYTTGNVVGQGWNGMLILRHENEPIGWLALDNFIHREPITDYQREMLKSFGSLLAQIYIRKKQEQNVRWLHSSMVALSRCTTVNDVCKSAVDFAINNLGLDRMAVFLTDPDLTRLYGTWGTDIQGNVVNESYYETEMQIDRPLVASAIHNPNTLSVEESVPIYHDKRIVGFGWTAMTMLKSSTDGPIAFLAADNLLTRRPLTSQLQEMMLLFASNLTEVLQRTKAQEAIRTLNENLEQEVRNRTLELELANQQLEALSSIDPLTRLGNRRQLVKHMDEIRNRQESAPQNIGLILLDIDHFGLFNQEYGHLEGDIALIRLGNILSNFCDSNDETFCRIGGEEFALLLSDTTEDKTRKLAENIRQCIETDAIPHALNDSSSVLTVSIGYLTESVLPSKFDFDSMYQKADKALYQAKDHGRNRIVNASDVAVVA</sequence>
<gene>
    <name evidence="6" type="ORF">VIBNI_B2024</name>
</gene>
<dbReference type="eggNOG" id="COG3706">
    <property type="taxonomic scope" value="Bacteria"/>
</dbReference>
<name>U4KF14_9VIBR</name>